<evidence type="ECO:0000256" key="2">
    <source>
        <dbReference type="ARBA" id="ARBA00006484"/>
    </source>
</evidence>
<dbReference type="InParanoid" id="A0A1Q3CPR9"/>
<protein>
    <submittedName>
        <fullName evidence="8">Adh_short domain-containing protein</fullName>
    </submittedName>
</protein>
<evidence type="ECO:0000256" key="5">
    <source>
        <dbReference type="ARBA" id="ARBA00023002"/>
    </source>
</evidence>
<dbReference type="AlphaFoldDB" id="A0A1Q3CPR9"/>
<dbReference type="STRING" id="3775.A0A1Q3CPR9"/>
<dbReference type="PANTHER" id="PTHR43391">
    <property type="entry name" value="RETINOL DEHYDROGENASE-RELATED"/>
    <property type="match status" value="1"/>
</dbReference>
<keyword evidence="7" id="KW-0812">Transmembrane</keyword>
<evidence type="ECO:0000256" key="3">
    <source>
        <dbReference type="ARBA" id="ARBA00022857"/>
    </source>
</evidence>
<dbReference type="OrthoDB" id="47007at2759"/>
<dbReference type="InterPro" id="IPR020904">
    <property type="entry name" value="Sc_DH/Rdtase_CS"/>
</dbReference>
<dbReference type="PROSITE" id="PS00061">
    <property type="entry name" value="ADH_SHORT"/>
    <property type="match status" value="1"/>
</dbReference>
<keyword evidence="7" id="KW-0472">Membrane</keyword>
<dbReference type="Pfam" id="PF00106">
    <property type="entry name" value="adh_short"/>
    <property type="match status" value="1"/>
</dbReference>
<feature type="transmembrane region" description="Helical" evidence="7">
    <location>
        <begin position="7"/>
        <end position="26"/>
    </location>
</feature>
<reference evidence="9" key="1">
    <citation type="submission" date="2016-04" db="EMBL/GenBank/DDBJ databases">
        <title>Cephalotus genome sequencing.</title>
        <authorList>
            <person name="Fukushima K."/>
            <person name="Hasebe M."/>
            <person name="Fang X."/>
        </authorList>
    </citation>
    <scope>NUCLEOTIDE SEQUENCE [LARGE SCALE GENOMIC DNA]</scope>
    <source>
        <strain evidence="9">cv. St1</strain>
    </source>
</reference>
<evidence type="ECO:0000256" key="6">
    <source>
        <dbReference type="RuleBase" id="RU000363"/>
    </source>
</evidence>
<comment type="subcellular location">
    <subcellularLocation>
        <location evidence="1">Membrane</location>
        <topology evidence="1">Single-pass type II membrane protein</topology>
    </subcellularLocation>
</comment>
<dbReference type="InterPro" id="IPR002347">
    <property type="entry name" value="SDR_fam"/>
</dbReference>
<comment type="similarity">
    <text evidence="2 6">Belongs to the short-chain dehydrogenases/reductases (SDR) family.</text>
</comment>
<dbReference type="GO" id="GO:0005829">
    <property type="term" value="C:cytosol"/>
    <property type="evidence" value="ECO:0007669"/>
    <property type="project" value="TreeGrafter"/>
</dbReference>
<comment type="caution">
    <text evidence="8">The sequence shown here is derived from an EMBL/GenBank/DDBJ whole genome shotgun (WGS) entry which is preliminary data.</text>
</comment>
<evidence type="ECO:0000313" key="9">
    <source>
        <dbReference type="Proteomes" id="UP000187406"/>
    </source>
</evidence>
<dbReference type="PRINTS" id="PR00081">
    <property type="entry name" value="GDHRDH"/>
</dbReference>
<organism evidence="8 9">
    <name type="scientific">Cephalotus follicularis</name>
    <name type="common">Albany pitcher plant</name>
    <dbReference type="NCBI Taxonomy" id="3775"/>
    <lineage>
        <taxon>Eukaryota</taxon>
        <taxon>Viridiplantae</taxon>
        <taxon>Streptophyta</taxon>
        <taxon>Embryophyta</taxon>
        <taxon>Tracheophyta</taxon>
        <taxon>Spermatophyta</taxon>
        <taxon>Magnoliopsida</taxon>
        <taxon>eudicotyledons</taxon>
        <taxon>Gunneridae</taxon>
        <taxon>Pentapetalae</taxon>
        <taxon>rosids</taxon>
        <taxon>fabids</taxon>
        <taxon>Oxalidales</taxon>
        <taxon>Cephalotaceae</taxon>
        <taxon>Cephalotus</taxon>
    </lineage>
</organism>
<evidence type="ECO:0000256" key="7">
    <source>
        <dbReference type="SAM" id="Phobius"/>
    </source>
</evidence>
<evidence type="ECO:0000256" key="4">
    <source>
        <dbReference type="ARBA" id="ARBA00022968"/>
    </source>
</evidence>
<dbReference type="Proteomes" id="UP000187406">
    <property type="component" value="Unassembled WGS sequence"/>
</dbReference>
<dbReference type="InterPro" id="IPR036291">
    <property type="entry name" value="NAD(P)-bd_dom_sf"/>
</dbReference>
<dbReference type="PRINTS" id="PR00080">
    <property type="entry name" value="SDRFAMILY"/>
</dbReference>
<keyword evidence="9" id="KW-1185">Reference proteome</keyword>
<dbReference type="EMBL" id="BDDD01002581">
    <property type="protein sequence ID" value="GAV82256.1"/>
    <property type="molecule type" value="Genomic_DNA"/>
</dbReference>
<keyword evidence="5" id="KW-0560">Oxidoreductase</keyword>
<evidence type="ECO:0000256" key="1">
    <source>
        <dbReference type="ARBA" id="ARBA00004606"/>
    </source>
</evidence>
<gene>
    <name evidence="8" type="ORF">CFOL_v3_25708</name>
</gene>
<name>A0A1Q3CPR9_CEPFO</name>
<dbReference type="GO" id="GO:0016020">
    <property type="term" value="C:membrane"/>
    <property type="evidence" value="ECO:0007669"/>
    <property type="project" value="UniProtKB-SubCell"/>
</dbReference>
<accession>A0A1Q3CPR9</accession>
<dbReference type="NCBIfam" id="NF004825">
    <property type="entry name" value="PRK06181.1"/>
    <property type="match status" value="1"/>
</dbReference>
<evidence type="ECO:0000313" key="8">
    <source>
        <dbReference type="EMBL" id="GAV82256.1"/>
    </source>
</evidence>
<keyword evidence="4" id="KW-0735">Signal-anchor</keyword>
<dbReference type="PANTHER" id="PTHR43391:SF76">
    <property type="entry name" value="11-BETA-HYDROXYSTEROID DEHYDROGENASE-LIKE 2-RELATED"/>
    <property type="match status" value="1"/>
</dbReference>
<sequence length="319" mass="36227">MDWIHKYLNILLTPLILSSFLISLPLRHVFKLVSRIKRYIFSENVAGKVILITGASSGIGEQLAYEYARRGARLALIARREDRLKEVAKKAHRLGSPDVIVLSADVSKVENCQRFIGETLRHFGQLDHLVNNAGITEILMFEDVIKISDFTPIMDINFWGSVYSTHFAVPHLRKSRGKIVVIASSNGWLHMPKLSLYNASKAALIGFYETLRVEFGSDIGIIIVIPGLIDSEMTQLSEMSQVKSELKAQLDFVPRESAEMCAKAIVNGVCHGERYIIEPFWMRLLFLAKLLCPEVVEWCHRWLFITAKPWPGNLKKKCF</sequence>
<keyword evidence="3" id="KW-0521">NADP</keyword>
<proteinExistence type="inferred from homology"/>
<dbReference type="FunCoup" id="A0A1Q3CPR9">
    <property type="interactions" value="64"/>
</dbReference>
<dbReference type="GO" id="GO:0016491">
    <property type="term" value="F:oxidoreductase activity"/>
    <property type="evidence" value="ECO:0007669"/>
    <property type="project" value="UniProtKB-KW"/>
</dbReference>
<dbReference type="SUPFAM" id="SSF51735">
    <property type="entry name" value="NAD(P)-binding Rossmann-fold domains"/>
    <property type="match status" value="1"/>
</dbReference>
<keyword evidence="7" id="KW-1133">Transmembrane helix</keyword>
<dbReference type="Gene3D" id="3.40.50.720">
    <property type="entry name" value="NAD(P)-binding Rossmann-like Domain"/>
    <property type="match status" value="1"/>
</dbReference>